<keyword evidence="1" id="KW-0677">Repeat</keyword>
<dbReference type="EMBL" id="JAAWWB010000007">
    <property type="protein sequence ID" value="KAG6779336.1"/>
    <property type="molecule type" value="Genomic_DNA"/>
</dbReference>
<dbReference type="Pfam" id="PF20431">
    <property type="entry name" value="E_motif"/>
    <property type="match status" value="1"/>
</dbReference>
<evidence type="ECO:0008006" key="6">
    <source>
        <dbReference type="Google" id="ProtNLM"/>
    </source>
</evidence>
<keyword evidence="5" id="KW-1185">Reference proteome</keyword>
<feature type="repeat" description="PPR" evidence="2">
    <location>
        <begin position="246"/>
        <end position="280"/>
    </location>
</feature>
<dbReference type="PANTHER" id="PTHR47926">
    <property type="entry name" value="PENTATRICOPEPTIDE REPEAT-CONTAINING PROTEIN"/>
    <property type="match status" value="1"/>
</dbReference>
<dbReference type="InterPro" id="IPR002885">
    <property type="entry name" value="PPR_rpt"/>
</dbReference>
<evidence type="ECO:0000256" key="1">
    <source>
        <dbReference type="ARBA" id="ARBA00022737"/>
    </source>
</evidence>
<dbReference type="PANTHER" id="PTHR47926:SF413">
    <property type="entry name" value="REPEAT (TPR)-LIKE SUPERFAMILY PROTEIN, PUTATIVE-RELATED"/>
    <property type="match status" value="1"/>
</dbReference>
<name>A0A8X8A2D4_POPTO</name>
<dbReference type="FunFam" id="1.25.40.10:FF:000584">
    <property type="entry name" value="Pentatricopeptide repeat-containing protein"/>
    <property type="match status" value="1"/>
</dbReference>
<feature type="repeat" description="PPR" evidence="2">
    <location>
        <begin position="81"/>
        <end position="115"/>
    </location>
</feature>
<dbReference type="InterPro" id="IPR046848">
    <property type="entry name" value="E_motif"/>
</dbReference>
<dbReference type="Proteomes" id="UP000886885">
    <property type="component" value="Chromosome 4A"/>
</dbReference>
<keyword evidence="3" id="KW-0812">Transmembrane</keyword>
<dbReference type="GO" id="GO:0003729">
    <property type="term" value="F:mRNA binding"/>
    <property type="evidence" value="ECO:0007669"/>
    <property type="project" value="UniProtKB-ARBA"/>
</dbReference>
<comment type="caution">
    <text evidence="4">The sequence shown here is derived from an EMBL/GenBank/DDBJ whole genome shotgun (WGS) entry which is preliminary data.</text>
</comment>
<reference evidence="4" key="1">
    <citation type="journal article" date="2020" name="bioRxiv">
        <title>Hybrid origin of Populus tomentosa Carr. identified through genome sequencing and phylogenomic analysis.</title>
        <authorList>
            <person name="An X."/>
            <person name="Gao K."/>
            <person name="Chen Z."/>
            <person name="Li J."/>
            <person name="Yang X."/>
            <person name="Yang X."/>
            <person name="Zhou J."/>
            <person name="Guo T."/>
            <person name="Zhao T."/>
            <person name="Huang S."/>
            <person name="Miao D."/>
            <person name="Khan W.U."/>
            <person name="Rao P."/>
            <person name="Ye M."/>
            <person name="Lei B."/>
            <person name="Liao W."/>
            <person name="Wang J."/>
            <person name="Ji L."/>
            <person name="Li Y."/>
            <person name="Guo B."/>
            <person name="Mustafa N.S."/>
            <person name="Li S."/>
            <person name="Yun Q."/>
            <person name="Keller S.R."/>
            <person name="Mao J."/>
            <person name="Zhang R."/>
            <person name="Strauss S.H."/>
        </authorList>
    </citation>
    <scope>NUCLEOTIDE SEQUENCE</scope>
    <source>
        <strain evidence="4">GM15</strain>
        <tissue evidence="4">Leaf</tissue>
    </source>
</reference>
<dbReference type="InterPro" id="IPR046849">
    <property type="entry name" value="E2_motif"/>
</dbReference>
<proteinExistence type="predicted"/>
<keyword evidence="3" id="KW-0472">Membrane</keyword>
<dbReference type="Pfam" id="PF20430">
    <property type="entry name" value="Eplus_motif"/>
    <property type="match status" value="1"/>
</dbReference>
<evidence type="ECO:0000256" key="2">
    <source>
        <dbReference type="PROSITE-ProRule" id="PRU00708"/>
    </source>
</evidence>
<dbReference type="InterPro" id="IPR046960">
    <property type="entry name" value="PPR_At4g14850-like_plant"/>
</dbReference>
<feature type="repeat" description="PPR" evidence="2">
    <location>
        <begin position="347"/>
        <end position="377"/>
    </location>
</feature>
<feature type="transmembrane region" description="Helical" evidence="3">
    <location>
        <begin position="694"/>
        <end position="716"/>
    </location>
</feature>
<keyword evidence="3" id="KW-1133">Transmembrane helix</keyword>
<dbReference type="Pfam" id="PF01535">
    <property type="entry name" value="PPR"/>
    <property type="match status" value="3"/>
</dbReference>
<feature type="repeat" description="PPR" evidence="2">
    <location>
        <begin position="184"/>
        <end position="218"/>
    </location>
</feature>
<sequence length="766" mass="86472">MQISVPIRAPTWVSTRRIFQQKLQDLHKCTNLNHIKQVHAQILKQNLHQDLYVAPKLISAFSLSQEMSLAINVFKQIPDPNVHLYNTFIRACVQNSHSLLAFETFFEMQRNGLFADNFTYPFLLKACNGQSWLPLVKMIHNHLEKYGFFQDLFVPNSLIDSYCKCGLSGVKSAMRLFKVMDERDVVSWNSMIRGLLKVGELSEACKLFDEMPMKDAVSWNTILDGYVKAGEMNKAFGLFESMPERNVVSWSTMVSGYCKAGDMEMARMLFDRMPVKNLVSWTIIVSGYAVKGLAKDAIRSFEQMEEAGLKPDDGTVISILASCAESGLLGLGKRVHTSIERIRYKCSVNVSNALVDMYAKCGQVDRALSLFNGMSKKDLVSWNCMLQGLAMHGNGEKALQLFSIMREEGFRPDKVTLVAVLCACVHAGFVDEGIRYFNNMERDYGIVPHIEHYGCMVDLLGRGGRLKEAYRLVQSMPLEPNVVIWGTLLGACRMHNAVGLAEEVLDCLFKLEPSDPGNYSLLSNIFASAGDWSSVANVRLQMKNFGIQKPSGASSIEVDDEVHEFTVFDKSHPKSDKIYQMINRLGLDLKRVHVVPKVNRTVFPMHRWKLCFTHEDNSDVLDSPCYDDIKEGEHHPEFSSWCQVTLAIKQEKQVGMLLVNPYASSHVENNDGNRSTFSTQEITNASYKTSFIKLFAVFAGMGTELLYKMLLVPLFTRRTRRFTDLKEPFQVEEEYGGKVTFSKEDIQGRESSANSCSGFECLAKVS</sequence>
<dbReference type="OrthoDB" id="185373at2759"/>
<dbReference type="FunFam" id="1.25.40.10:FF:000557">
    <property type="entry name" value="Pentatricopeptide repeat-containing protein, chloroplastic"/>
    <property type="match status" value="1"/>
</dbReference>
<organism evidence="4 5">
    <name type="scientific">Populus tomentosa</name>
    <name type="common">Chinese white poplar</name>
    <dbReference type="NCBI Taxonomy" id="118781"/>
    <lineage>
        <taxon>Eukaryota</taxon>
        <taxon>Viridiplantae</taxon>
        <taxon>Streptophyta</taxon>
        <taxon>Embryophyta</taxon>
        <taxon>Tracheophyta</taxon>
        <taxon>Spermatophyta</taxon>
        <taxon>Magnoliopsida</taxon>
        <taxon>eudicotyledons</taxon>
        <taxon>Gunneridae</taxon>
        <taxon>Pentapetalae</taxon>
        <taxon>rosids</taxon>
        <taxon>fabids</taxon>
        <taxon>Malpighiales</taxon>
        <taxon>Salicaceae</taxon>
        <taxon>Saliceae</taxon>
        <taxon>Populus</taxon>
    </lineage>
</organism>
<accession>A0A8X8A2D4</accession>
<dbReference type="GO" id="GO:0009451">
    <property type="term" value="P:RNA modification"/>
    <property type="evidence" value="ECO:0007669"/>
    <property type="project" value="InterPro"/>
</dbReference>
<dbReference type="FunFam" id="1.25.40.10:FF:000941">
    <property type="entry name" value="Pentatricopeptide repeat-containing protein At5g15300"/>
    <property type="match status" value="1"/>
</dbReference>
<evidence type="ECO:0000313" key="5">
    <source>
        <dbReference type="Proteomes" id="UP000886885"/>
    </source>
</evidence>
<evidence type="ECO:0000256" key="3">
    <source>
        <dbReference type="SAM" id="Phobius"/>
    </source>
</evidence>
<protein>
    <recommendedName>
        <fullName evidence="6">Pentatricopeptide repeat-containing protein</fullName>
    </recommendedName>
</protein>
<gene>
    <name evidence="4" type="ORF">POTOM_015713</name>
</gene>
<dbReference type="PROSITE" id="PS51375">
    <property type="entry name" value="PPR"/>
    <property type="match status" value="5"/>
</dbReference>
<dbReference type="AlphaFoldDB" id="A0A8X8A2D4"/>
<dbReference type="Pfam" id="PF13041">
    <property type="entry name" value="PPR_2"/>
    <property type="match status" value="4"/>
</dbReference>
<dbReference type="NCBIfam" id="TIGR00756">
    <property type="entry name" value="PPR"/>
    <property type="match status" value="8"/>
</dbReference>
<evidence type="ECO:0000313" key="4">
    <source>
        <dbReference type="EMBL" id="KAG6779336.1"/>
    </source>
</evidence>
<feature type="repeat" description="PPR" evidence="2">
    <location>
        <begin position="378"/>
        <end position="412"/>
    </location>
</feature>
<dbReference type="FunFam" id="1.25.40.10:FF:000144">
    <property type="entry name" value="Pentatricopeptide repeat-containing protein, mitochondrial"/>
    <property type="match status" value="1"/>
</dbReference>